<name>A0A2P7BLJ6_9HYPH</name>
<dbReference type="OrthoDB" id="7216522at2"/>
<keyword evidence="1" id="KW-1133">Transmembrane helix</keyword>
<feature type="transmembrane region" description="Helical" evidence="1">
    <location>
        <begin position="96"/>
        <end position="115"/>
    </location>
</feature>
<accession>A0A2P7BLJ6</accession>
<evidence type="ECO:0000313" key="3">
    <source>
        <dbReference type="Proteomes" id="UP000241764"/>
    </source>
</evidence>
<feature type="transmembrane region" description="Helical" evidence="1">
    <location>
        <begin position="34"/>
        <end position="56"/>
    </location>
</feature>
<feature type="transmembrane region" description="Helical" evidence="1">
    <location>
        <begin position="290"/>
        <end position="308"/>
    </location>
</feature>
<feature type="transmembrane region" description="Helical" evidence="1">
    <location>
        <begin position="7"/>
        <end position="28"/>
    </location>
</feature>
<dbReference type="Proteomes" id="UP000241764">
    <property type="component" value="Unassembled WGS sequence"/>
</dbReference>
<sequence>MKNVSTAGIAAAIFASLTWSMNFVAPFVIGDYSIFDLAACRFLLSGLIGIAILIASADQCRQLTLQDWFAAAGLAFIGYVGYFLTVMIAAVYAGPVIPPAFLGLVPVVLAIAGNYRGRSISWLPLLIPLALAATGLLLVNGSSIVQAEVQREKSLVIGIAFAIAAVALWTWFGIANQSALLKRPHMDARVWTALMMIGGSIQTLAFLPIGYGMSLFRAPEIGLGFGAINNLYLPAFMLAAVASIGGAWAWTIASQRLPVALTGQLLMTEIVFATCFGLMVRHRWPTLAESIGIMLLVLGVVMAINAFHSQRQDQSIVR</sequence>
<dbReference type="AlphaFoldDB" id="A0A2P7BLJ6"/>
<feature type="transmembrane region" description="Helical" evidence="1">
    <location>
        <begin position="122"/>
        <end position="143"/>
    </location>
</feature>
<gene>
    <name evidence="2" type="ORF">CU103_03050</name>
</gene>
<keyword evidence="3" id="KW-1185">Reference proteome</keyword>
<feature type="transmembrane region" description="Helical" evidence="1">
    <location>
        <begin position="155"/>
        <end position="176"/>
    </location>
</feature>
<organism evidence="2 3">
    <name type="scientific">Phyllobacterium sophorae</name>
    <dbReference type="NCBI Taxonomy" id="1520277"/>
    <lineage>
        <taxon>Bacteria</taxon>
        <taxon>Pseudomonadati</taxon>
        <taxon>Pseudomonadota</taxon>
        <taxon>Alphaproteobacteria</taxon>
        <taxon>Hyphomicrobiales</taxon>
        <taxon>Phyllobacteriaceae</taxon>
        <taxon>Phyllobacterium</taxon>
    </lineage>
</organism>
<dbReference type="RefSeq" id="WP_106662408.1">
    <property type="nucleotide sequence ID" value="NZ_PGGM01000001.1"/>
</dbReference>
<evidence type="ECO:0008006" key="4">
    <source>
        <dbReference type="Google" id="ProtNLM"/>
    </source>
</evidence>
<proteinExistence type="predicted"/>
<comment type="caution">
    <text evidence="2">The sequence shown here is derived from an EMBL/GenBank/DDBJ whole genome shotgun (WGS) entry which is preliminary data.</text>
</comment>
<feature type="transmembrane region" description="Helical" evidence="1">
    <location>
        <begin position="68"/>
        <end position="90"/>
    </location>
</feature>
<dbReference type="EMBL" id="PGGM01000001">
    <property type="protein sequence ID" value="PSH67343.1"/>
    <property type="molecule type" value="Genomic_DNA"/>
</dbReference>
<reference evidence="3" key="1">
    <citation type="submission" date="2017-11" db="EMBL/GenBank/DDBJ databases">
        <authorList>
            <person name="Kuznetsova I."/>
            <person name="Sazanova A."/>
            <person name="Chirak E."/>
            <person name="Safronova V."/>
            <person name="Willems A."/>
        </authorList>
    </citation>
    <scope>NUCLEOTIDE SEQUENCE [LARGE SCALE GENOMIC DNA]</scope>
    <source>
        <strain evidence="3">CCBAU 03422</strain>
    </source>
</reference>
<evidence type="ECO:0000313" key="2">
    <source>
        <dbReference type="EMBL" id="PSH67343.1"/>
    </source>
</evidence>
<feature type="transmembrane region" description="Helical" evidence="1">
    <location>
        <begin position="265"/>
        <end position="284"/>
    </location>
</feature>
<feature type="transmembrane region" description="Helical" evidence="1">
    <location>
        <begin position="188"/>
        <end position="211"/>
    </location>
</feature>
<feature type="transmembrane region" description="Helical" evidence="1">
    <location>
        <begin position="231"/>
        <end position="253"/>
    </location>
</feature>
<keyword evidence="1" id="KW-0812">Transmembrane</keyword>
<protein>
    <recommendedName>
        <fullName evidence="4">EamA/RhaT family transporter</fullName>
    </recommendedName>
</protein>
<evidence type="ECO:0000256" key="1">
    <source>
        <dbReference type="SAM" id="Phobius"/>
    </source>
</evidence>
<keyword evidence="1" id="KW-0472">Membrane</keyword>